<dbReference type="InterPro" id="IPR002575">
    <property type="entry name" value="Aminoglycoside_PTrfase"/>
</dbReference>
<dbReference type="Proteomes" id="UP000800303">
    <property type="component" value="Unassembled WGS sequence"/>
</dbReference>
<feature type="domain" description="Aminoglycoside phosphotransferase" evidence="1">
    <location>
        <begin position="112"/>
        <end position="257"/>
    </location>
</feature>
<evidence type="ECO:0000313" key="2">
    <source>
        <dbReference type="EMBL" id="NGZ76538.1"/>
    </source>
</evidence>
<organism evidence="2 3">
    <name type="scientific">Saccharibacillus alkalitolerans</name>
    <dbReference type="NCBI Taxonomy" id="2705290"/>
    <lineage>
        <taxon>Bacteria</taxon>
        <taxon>Bacillati</taxon>
        <taxon>Bacillota</taxon>
        <taxon>Bacilli</taxon>
        <taxon>Bacillales</taxon>
        <taxon>Paenibacillaceae</taxon>
        <taxon>Saccharibacillus</taxon>
    </lineage>
</organism>
<comment type="caution">
    <text evidence="2">The sequence shown here is derived from an EMBL/GenBank/DDBJ whole genome shotgun (WGS) entry which is preliminary data.</text>
</comment>
<protein>
    <submittedName>
        <fullName evidence="2">Aminoglycoside phosphotransferase family protein</fullName>
    </submittedName>
</protein>
<proteinExistence type="predicted"/>
<dbReference type="Gene3D" id="3.90.1200.10">
    <property type="match status" value="1"/>
</dbReference>
<dbReference type="InterPro" id="IPR011009">
    <property type="entry name" value="Kinase-like_dom_sf"/>
</dbReference>
<accession>A0ABX0F6F5</accession>
<gene>
    <name evidence="2" type="ORF">GYN08_14515</name>
</gene>
<name>A0ABX0F6F5_9BACL</name>
<dbReference type="EMBL" id="JAAFGS010000004">
    <property type="protein sequence ID" value="NGZ76538.1"/>
    <property type="molecule type" value="Genomic_DNA"/>
</dbReference>
<reference evidence="2 3" key="1">
    <citation type="submission" date="2020-01" db="EMBL/GenBank/DDBJ databases">
        <title>Polyphasic characterisation and genomic insights into a novel alkali tolerant bacterium VR-M41.</title>
        <authorList>
            <person name="Vemuluri V.R."/>
        </authorList>
    </citation>
    <scope>NUCLEOTIDE SEQUENCE [LARGE SCALE GENOMIC DNA]</scope>
    <source>
        <strain evidence="2 3">VR-M41</strain>
    </source>
</reference>
<dbReference type="Pfam" id="PF01636">
    <property type="entry name" value="APH"/>
    <property type="match status" value="1"/>
</dbReference>
<evidence type="ECO:0000313" key="3">
    <source>
        <dbReference type="Proteomes" id="UP000800303"/>
    </source>
</evidence>
<sequence>MNMNPETLNSALSQLLQTPVIAADYQVTALQGGTVAGVYLLNGMAQTADRRRLPYRIVRKVQKKWERYGDPDSWRREYDLYASDLEQTFLTGLRWPTCYHAKMNAEANQFELWLEYIEGTSGPRPTLEMYEQAALEWGRYQGKLYAEQPAVLRGLANLGTADFMHKNYWHYRSWPFVHDYIRSAECRLPRHLSDMLIAIDEQSEKIFARIRSLPLVLCHRDFWSTNLIHADGTLKLLDWDTAGWGYPGEDLASLIADETHPDYMLDYYHRCIPAYVRGFAEHAGDLRLEKEKVYEMILLIFGYKLVESYLHPEDAQDQEVVIRVLESIYEMKYGSAKD</sequence>
<dbReference type="SUPFAM" id="SSF56112">
    <property type="entry name" value="Protein kinase-like (PK-like)"/>
    <property type="match status" value="1"/>
</dbReference>
<dbReference type="RefSeq" id="WP_166275405.1">
    <property type="nucleotide sequence ID" value="NZ_JAAFGS010000004.1"/>
</dbReference>
<keyword evidence="3" id="KW-1185">Reference proteome</keyword>
<evidence type="ECO:0000259" key="1">
    <source>
        <dbReference type="Pfam" id="PF01636"/>
    </source>
</evidence>